<evidence type="ECO:0000256" key="5">
    <source>
        <dbReference type="ARBA" id="ARBA00023098"/>
    </source>
</evidence>
<dbReference type="GO" id="GO:0103118">
    <property type="term" value="F:UDP-3-O-[(3R)-3-hydroxyacyl]-glucosamine N-acyltransferase activity"/>
    <property type="evidence" value="ECO:0007669"/>
    <property type="project" value="UniProtKB-EC"/>
</dbReference>
<comment type="subunit">
    <text evidence="7">Homotrimer.</text>
</comment>
<name>A0A0K6IPC4_9GAMM</name>
<dbReference type="InterPro" id="IPR001451">
    <property type="entry name" value="Hexapep"/>
</dbReference>
<dbReference type="NCBIfam" id="TIGR01853">
    <property type="entry name" value="lipid_A_lpxD"/>
    <property type="match status" value="1"/>
</dbReference>
<evidence type="ECO:0000313" key="9">
    <source>
        <dbReference type="EMBL" id="CUB04975.1"/>
    </source>
</evidence>
<dbReference type="Gene3D" id="1.20.5.170">
    <property type="match status" value="1"/>
</dbReference>
<keyword evidence="10" id="KW-1185">Reference proteome</keyword>
<evidence type="ECO:0000256" key="7">
    <source>
        <dbReference type="HAMAP-Rule" id="MF_00523"/>
    </source>
</evidence>
<dbReference type="InterPro" id="IPR007691">
    <property type="entry name" value="LpxD"/>
</dbReference>
<feature type="active site" description="Proton acceptor" evidence="7">
    <location>
        <position position="239"/>
    </location>
</feature>
<dbReference type="GO" id="GO:0016020">
    <property type="term" value="C:membrane"/>
    <property type="evidence" value="ECO:0007669"/>
    <property type="project" value="GOC"/>
</dbReference>
<dbReference type="Gene3D" id="3.40.1390.10">
    <property type="entry name" value="MurE/MurF, N-terminal domain"/>
    <property type="match status" value="1"/>
</dbReference>
<dbReference type="EC" id="2.3.1.191" evidence="7"/>
<feature type="domain" description="UDP-3-O-[3-hydroxymyristoyl] glucosamine N-acyltransferase non-repeat region" evidence="8">
    <location>
        <begin position="22"/>
        <end position="88"/>
    </location>
</feature>
<dbReference type="NCBIfam" id="NF002060">
    <property type="entry name" value="PRK00892.1"/>
    <property type="match status" value="1"/>
</dbReference>
<dbReference type="OrthoDB" id="9784739at2"/>
<dbReference type="AlphaFoldDB" id="A0A0K6IPC4"/>
<evidence type="ECO:0000259" key="8">
    <source>
        <dbReference type="Pfam" id="PF04613"/>
    </source>
</evidence>
<dbReference type="Gene3D" id="2.160.10.10">
    <property type="entry name" value="Hexapeptide repeat proteins"/>
    <property type="match status" value="1"/>
</dbReference>
<comment type="similarity">
    <text evidence="7">Belongs to the transferase hexapeptide repeat family. LpxD subfamily.</text>
</comment>
<dbReference type="Pfam" id="PF04613">
    <property type="entry name" value="LpxD"/>
    <property type="match status" value="1"/>
</dbReference>
<dbReference type="UniPathway" id="UPA00973"/>
<evidence type="ECO:0000256" key="1">
    <source>
        <dbReference type="ARBA" id="ARBA00022516"/>
    </source>
</evidence>
<comment type="pathway">
    <text evidence="7">Bacterial outer membrane biogenesis; LPS lipid A biosynthesis.</text>
</comment>
<organism evidence="9 10">
    <name type="scientific">Marinomonas fungiae</name>
    <dbReference type="NCBI Taxonomy" id="1137284"/>
    <lineage>
        <taxon>Bacteria</taxon>
        <taxon>Pseudomonadati</taxon>
        <taxon>Pseudomonadota</taxon>
        <taxon>Gammaproteobacteria</taxon>
        <taxon>Oceanospirillales</taxon>
        <taxon>Oceanospirillaceae</taxon>
        <taxon>Marinomonas</taxon>
    </lineage>
</organism>
<dbReference type="GO" id="GO:0009245">
    <property type="term" value="P:lipid A biosynthetic process"/>
    <property type="evidence" value="ECO:0007669"/>
    <property type="project" value="UniProtKB-UniRule"/>
</dbReference>
<dbReference type="InterPro" id="IPR011004">
    <property type="entry name" value="Trimer_LpxA-like_sf"/>
</dbReference>
<gene>
    <name evidence="7" type="primary">lpxD</name>
    <name evidence="9" type="ORF">Ga0061065_108179</name>
</gene>
<proteinExistence type="inferred from homology"/>
<dbReference type="PANTHER" id="PTHR43378:SF2">
    <property type="entry name" value="UDP-3-O-ACYLGLUCOSAMINE N-ACYLTRANSFERASE 1, MITOCHONDRIAL-RELATED"/>
    <property type="match status" value="1"/>
</dbReference>
<dbReference type="RefSeq" id="WP_055463754.1">
    <property type="nucleotide sequence ID" value="NZ_CYHG01000008.1"/>
</dbReference>
<comment type="catalytic activity">
    <reaction evidence="7">
        <text>a UDP-3-O-[(3R)-3-hydroxyacyl]-alpha-D-glucosamine + a (3R)-hydroxyacyl-[ACP] = a UDP-2-N,3-O-bis[(3R)-3-hydroxyacyl]-alpha-D-glucosamine + holo-[ACP] + H(+)</text>
        <dbReference type="Rhea" id="RHEA:53836"/>
        <dbReference type="Rhea" id="RHEA-COMP:9685"/>
        <dbReference type="Rhea" id="RHEA-COMP:9945"/>
        <dbReference type="ChEBI" id="CHEBI:15378"/>
        <dbReference type="ChEBI" id="CHEBI:64479"/>
        <dbReference type="ChEBI" id="CHEBI:78827"/>
        <dbReference type="ChEBI" id="CHEBI:137740"/>
        <dbReference type="ChEBI" id="CHEBI:137748"/>
        <dbReference type="EC" id="2.3.1.191"/>
    </reaction>
</comment>
<sequence>MGYTLSDIAAHVGGELFGDPEYVVTSLGTLDHADADQLTFLSNPKFADRLADSEAGAVLLRNQADADQVRNAILVRNPYLAFAQATQLFLAQEQGWQDSIHPSAVIHETAVVAEGVVVGPNVTVGAYSNLAAGCYIGAGSVIGEGVKIGENTRLAANVTFYDRVVVGARCIIHSGAVIGGDGFGFAPHEGAWVKIHQLGSVTIGDDVEIGANTTVDCGAIENTKIGNGVKIDNLVQIAHNVVIGDNSAIAGCVGIAGSAVIGKNCTIAGGAGLAGHITLVDNVHITAMSLVTRSIDTPGSYSSGTALDSTQKWRKSAARLRRIENMAVQISKLEKQVNTLLTKG</sequence>
<keyword evidence="2 7" id="KW-0441">Lipid A biosynthesis</keyword>
<reference evidence="10" key="1">
    <citation type="submission" date="2015-08" db="EMBL/GenBank/DDBJ databases">
        <authorList>
            <person name="Varghese N."/>
        </authorList>
    </citation>
    <scope>NUCLEOTIDE SEQUENCE [LARGE SCALE GENOMIC DNA]</scope>
    <source>
        <strain evidence="10">JCM 18476</strain>
    </source>
</reference>
<keyword evidence="6 7" id="KW-0012">Acyltransferase</keyword>
<evidence type="ECO:0000256" key="2">
    <source>
        <dbReference type="ARBA" id="ARBA00022556"/>
    </source>
</evidence>
<dbReference type="STRING" id="1137284.GCA_001418205_02700"/>
<dbReference type="GO" id="GO:0016410">
    <property type="term" value="F:N-acyltransferase activity"/>
    <property type="evidence" value="ECO:0007669"/>
    <property type="project" value="InterPro"/>
</dbReference>
<evidence type="ECO:0000256" key="3">
    <source>
        <dbReference type="ARBA" id="ARBA00022679"/>
    </source>
</evidence>
<dbReference type="Pfam" id="PF00132">
    <property type="entry name" value="Hexapep"/>
    <property type="match status" value="2"/>
</dbReference>
<dbReference type="HAMAP" id="MF_00523">
    <property type="entry name" value="LpxD"/>
    <property type="match status" value="1"/>
</dbReference>
<protein>
    <recommendedName>
        <fullName evidence="7">UDP-3-O-acylglucosamine N-acyltransferase</fullName>
        <ecNumber evidence="7">2.3.1.191</ecNumber>
    </recommendedName>
</protein>
<keyword evidence="5 7" id="KW-0443">Lipid metabolism</keyword>
<keyword evidence="4 7" id="KW-0677">Repeat</keyword>
<dbReference type="InterPro" id="IPR020573">
    <property type="entry name" value="UDP_GlcNAc_AcTrfase_non-rep"/>
</dbReference>
<dbReference type="InterPro" id="IPR018357">
    <property type="entry name" value="Hexapep_transf_CS"/>
</dbReference>
<dbReference type="PANTHER" id="PTHR43378">
    <property type="entry name" value="UDP-3-O-ACYLGLUCOSAMINE N-ACYLTRANSFERASE"/>
    <property type="match status" value="1"/>
</dbReference>
<evidence type="ECO:0000313" key="10">
    <source>
        <dbReference type="Proteomes" id="UP000182769"/>
    </source>
</evidence>
<dbReference type="SUPFAM" id="SSF51161">
    <property type="entry name" value="Trimeric LpxA-like enzymes"/>
    <property type="match status" value="1"/>
</dbReference>
<accession>A0A0K6IPC4</accession>
<dbReference type="PROSITE" id="PS00101">
    <property type="entry name" value="HEXAPEP_TRANSFERASES"/>
    <property type="match status" value="1"/>
</dbReference>
<comment type="function">
    <text evidence="7">Catalyzes the N-acylation of UDP-3-O-acylglucosamine using 3-hydroxyacyl-ACP as the acyl donor. Is involved in the biosynthesis of lipid A, a phosphorylated glycolipid that anchors the lipopolysaccharide to the outer membrane of the cell.</text>
</comment>
<dbReference type="CDD" id="cd03352">
    <property type="entry name" value="LbH_LpxD"/>
    <property type="match status" value="1"/>
</dbReference>
<keyword evidence="1 7" id="KW-0444">Lipid biosynthesis</keyword>
<evidence type="ECO:0000256" key="6">
    <source>
        <dbReference type="ARBA" id="ARBA00023315"/>
    </source>
</evidence>
<evidence type="ECO:0000256" key="4">
    <source>
        <dbReference type="ARBA" id="ARBA00022737"/>
    </source>
</evidence>
<keyword evidence="3 7" id="KW-0808">Transferase</keyword>
<dbReference type="Proteomes" id="UP000182769">
    <property type="component" value="Unassembled WGS sequence"/>
</dbReference>
<dbReference type="EMBL" id="CYHG01000008">
    <property type="protein sequence ID" value="CUB04975.1"/>
    <property type="molecule type" value="Genomic_DNA"/>
</dbReference>